<evidence type="ECO:0000259" key="5">
    <source>
        <dbReference type="Pfam" id="PF03446"/>
    </source>
</evidence>
<feature type="domain" description="6-phosphogluconate dehydrogenase NADP-binding" evidence="5">
    <location>
        <begin position="1"/>
        <end position="140"/>
    </location>
</feature>
<dbReference type="GO" id="GO:0050661">
    <property type="term" value="F:NADP binding"/>
    <property type="evidence" value="ECO:0007669"/>
    <property type="project" value="InterPro"/>
</dbReference>
<dbReference type="KEGG" id="fgi:OP10G_0261"/>
<protein>
    <submittedName>
        <fullName evidence="7">Putative oxidoreductase protein</fullName>
    </submittedName>
</protein>
<dbReference type="InterPro" id="IPR008927">
    <property type="entry name" value="6-PGluconate_DH-like_C_sf"/>
</dbReference>
<evidence type="ECO:0000259" key="6">
    <source>
        <dbReference type="Pfam" id="PF14833"/>
    </source>
</evidence>
<dbReference type="InterPro" id="IPR013328">
    <property type="entry name" value="6PGD_dom2"/>
</dbReference>
<accession>A0A068NPW8</accession>
<dbReference type="InterPro" id="IPR015815">
    <property type="entry name" value="HIBADH-related"/>
</dbReference>
<keyword evidence="8" id="KW-1185">Reference proteome</keyword>
<dbReference type="PANTHER" id="PTHR43060:SF15">
    <property type="entry name" value="3-HYDROXYISOBUTYRATE DEHYDROGENASE-LIKE 1, MITOCHONDRIAL-RELATED"/>
    <property type="match status" value="1"/>
</dbReference>
<name>A0A068NPW8_FIMGI</name>
<organism evidence="7 8">
    <name type="scientific">Fimbriimonas ginsengisoli Gsoil 348</name>
    <dbReference type="NCBI Taxonomy" id="661478"/>
    <lineage>
        <taxon>Bacteria</taxon>
        <taxon>Bacillati</taxon>
        <taxon>Armatimonadota</taxon>
        <taxon>Fimbriimonadia</taxon>
        <taxon>Fimbriimonadales</taxon>
        <taxon>Fimbriimonadaceae</taxon>
        <taxon>Fimbriimonas</taxon>
    </lineage>
</organism>
<keyword evidence="3" id="KW-0520">NAD</keyword>
<dbReference type="PIRSF" id="PIRSF000103">
    <property type="entry name" value="HIBADH"/>
    <property type="match status" value="1"/>
</dbReference>
<dbReference type="HOGENOM" id="CLU_035117_1_0_0"/>
<dbReference type="GO" id="GO:0051287">
    <property type="term" value="F:NAD binding"/>
    <property type="evidence" value="ECO:0007669"/>
    <property type="project" value="InterPro"/>
</dbReference>
<dbReference type="Gene3D" id="1.10.1040.10">
    <property type="entry name" value="N-(1-d-carboxylethyl)-l-norvaline Dehydrogenase, domain 2"/>
    <property type="match status" value="1"/>
</dbReference>
<evidence type="ECO:0000256" key="1">
    <source>
        <dbReference type="ARBA" id="ARBA00009080"/>
    </source>
</evidence>
<evidence type="ECO:0000256" key="4">
    <source>
        <dbReference type="PIRSR" id="PIRSR000103-1"/>
    </source>
</evidence>
<sequence>MAGHLVEAGHQVTVWNRSPGKADRLREKGARVADSLADLGGECEVVFLCVSRSEDVRDCLHALTETARPGTLFIDHSTIAPPAAKELQSELSERGFRFVDAPITGGSVGAQNGQLTIFLGGDEADVARALPLIAPYTKRAERVGGPGAGQMAKMANQIAVGGALLALCESLSFAHKAGLDVAQIRSLVGGGAGGSWAYENYGAKILAHDWSPGFSIKNQRKDFAYCDEAAREIDAAIPGTHLVDKLLARLQEGGHGEWTTAALYEEMLAMGAAG</sequence>
<evidence type="ECO:0000256" key="2">
    <source>
        <dbReference type="ARBA" id="ARBA00023002"/>
    </source>
</evidence>
<dbReference type="Pfam" id="PF03446">
    <property type="entry name" value="NAD_binding_2"/>
    <property type="match status" value="1"/>
</dbReference>
<dbReference type="eggNOG" id="COG2084">
    <property type="taxonomic scope" value="Bacteria"/>
</dbReference>
<evidence type="ECO:0000313" key="8">
    <source>
        <dbReference type="Proteomes" id="UP000027982"/>
    </source>
</evidence>
<gene>
    <name evidence="7" type="ORF">OP10G_0261</name>
</gene>
<comment type="similarity">
    <text evidence="1">Belongs to the HIBADH-related family.</text>
</comment>
<keyword evidence="2" id="KW-0560">Oxidoreductase</keyword>
<dbReference type="Proteomes" id="UP000027982">
    <property type="component" value="Chromosome"/>
</dbReference>
<dbReference type="Gene3D" id="3.40.50.720">
    <property type="entry name" value="NAD(P)-binding Rossmann-like Domain"/>
    <property type="match status" value="1"/>
</dbReference>
<dbReference type="PANTHER" id="PTHR43060">
    <property type="entry name" value="3-HYDROXYISOBUTYRATE DEHYDROGENASE-LIKE 1, MITOCHONDRIAL-RELATED"/>
    <property type="match status" value="1"/>
</dbReference>
<evidence type="ECO:0000256" key="3">
    <source>
        <dbReference type="ARBA" id="ARBA00023027"/>
    </source>
</evidence>
<dbReference type="STRING" id="661478.OP10G_0261"/>
<dbReference type="EMBL" id="CP007139">
    <property type="protein sequence ID" value="AIE83629.1"/>
    <property type="molecule type" value="Genomic_DNA"/>
</dbReference>
<dbReference type="InterPro" id="IPR006115">
    <property type="entry name" value="6PGDH_NADP-bd"/>
</dbReference>
<dbReference type="InterPro" id="IPR029154">
    <property type="entry name" value="HIBADH-like_NADP-bd"/>
</dbReference>
<feature type="active site" evidence="4">
    <location>
        <position position="153"/>
    </location>
</feature>
<dbReference type="SUPFAM" id="SSF48179">
    <property type="entry name" value="6-phosphogluconate dehydrogenase C-terminal domain-like"/>
    <property type="match status" value="1"/>
</dbReference>
<dbReference type="Pfam" id="PF14833">
    <property type="entry name" value="NAD_binding_11"/>
    <property type="match status" value="1"/>
</dbReference>
<feature type="domain" description="3-hydroxyisobutyrate dehydrogenase-like NAD-binding" evidence="6">
    <location>
        <begin position="147"/>
        <end position="264"/>
    </location>
</feature>
<dbReference type="InterPro" id="IPR036291">
    <property type="entry name" value="NAD(P)-bd_dom_sf"/>
</dbReference>
<dbReference type="GO" id="GO:0016491">
    <property type="term" value="F:oxidoreductase activity"/>
    <property type="evidence" value="ECO:0007669"/>
    <property type="project" value="UniProtKB-KW"/>
</dbReference>
<dbReference type="SUPFAM" id="SSF51735">
    <property type="entry name" value="NAD(P)-binding Rossmann-fold domains"/>
    <property type="match status" value="1"/>
</dbReference>
<evidence type="ECO:0000313" key="7">
    <source>
        <dbReference type="EMBL" id="AIE83629.1"/>
    </source>
</evidence>
<reference evidence="7 8" key="1">
    <citation type="journal article" date="2014" name="PLoS ONE">
        <title>The first complete genome sequence of the class fimbriimonadia in the phylum armatimonadetes.</title>
        <authorList>
            <person name="Hu Z.Y."/>
            <person name="Wang Y.Z."/>
            <person name="Im W.T."/>
            <person name="Wang S.Y."/>
            <person name="Zhao G.P."/>
            <person name="Zheng H.J."/>
            <person name="Quan Z.X."/>
        </authorList>
    </citation>
    <scope>NUCLEOTIDE SEQUENCE [LARGE SCALE GENOMIC DNA]</scope>
    <source>
        <strain evidence="7">Gsoil 348</strain>
    </source>
</reference>
<proteinExistence type="inferred from homology"/>
<dbReference type="AlphaFoldDB" id="A0A068NPW8"/>